<evidence type="ECO:0000256" key="2">
    <source>
        <dbReference type="ARBA" id="ARBA00023242"/>
    </source>
</evidence>
<organism evidence="5 6">
    <name type="scientific">Gossypium anomalum</name>
    <dbReference type="NCBI Taxonomy" id="47600"/>
    <lineage>
        <taxon>Eukaryota</taxon>
        <taxon>Viridiplantae</taxon>
        <taxon>Streptophyta</taxon>
        <taxon>Embryophyta</taxon>
        <taxon>Tracheophyta</taxon>
        <taxon>Spermatophyta</taxon>
        <taxon>Magnoliopsida</taxon>
        <taxon>eudicotyledons</taxon>
        <taxon>Gunneridae</taxon>
        <taxon>Pentapetalae</taxon>
        <taxon>rosids</taxon>
        <taxon>malvids</taxon>
        <taxon>Malvales</taxon>
        <taxon>Malvaceae</taxon>
        <taxon>Malvoideae</taxon>
        <taxon>Gossypium</taxon>
    </lineage>
</organism>
<feature type="region of interest" description="Disordered" evidence="4">
    <location>
        <begin position="84"/>
        <end position="111"/>
    </location>
</feature>
<dbReference type="PANTHER" id="PTHR23424:SF23">
    <property type="entry name" value="PROTEIN SAAL1"/>
    <property type="match status" value="1"/>
</dbReference>
<evidence type="ECO:0000256" key="1">
    <source>
        <dbReference type="ARBA" id="ARBA00004123"/>
    </source>
</evidence>
<dbReference type="GO" id="GO:0005634">
    <property type="term" value="C:nucleus"/>
    <property type="evidence" value="ECO:0007669"/>
    <property type="project" value="UniProtKB-SubCell"/>
</dbReference>
<dbReference type="Proteomes" id="UP000701853">
    <property type="component" value="Chromosome 7"/>
</dbReference>
<proteinExistence type="inferred from homology"/>
<dbReference type="InterPro" id="IPR052464">
    <property type="entry name" value="Synovial_Prolif_Regulator"/>
</dbReference>
<accession>A0A8J5Z018</accession>
<gene>
    <name evidence="5" type="ORF">CXB51_016491</name>
</gene>
<reference evidence="5 6" key="1">
    <citation type="journal article" date="2021" name="bioRxiv">
        <title>The Gossypium anomalum genome as a resource for cotton improvement and evolutionary analysis of hybrid incompatibility.</title>
        <authorList>
            <person name="Grover C.E."/>
            <person name="Yuan D."/>
            <person name="Arick M.A."/>
            <person name="Miller E.R."/>
            <person name="Hu G."/>
            <person name="Peterson D.G."/>
            <person name="Wendel J.F."/>
            <person name="Udall J.A."/>
        </authorList>
    </citation>
    <scope>NUCLEOTIDE SEQUENCE [LARGE SCALE GENOMIC DNA]</scope>
    <source>
        <strain evidence="5">JFW-Udall</strain>
        <tissue evidence="5">Leaf</tissue>
    </source>
</reference>
<evidence type="ECO:0000256" key="3">
    <source>
        <dbReference type="ARBA" id="ARBA00038401"/>
    </source>
</evidence>
<dbReference type="SUPFAM" id="SSF48371">
    <property type="entry name" value="ARM repeat"/>
    <property type="match status" value="1"/>
</dbReference>
<name>A0A8J5Z018_9ROSI</name>
<dbReference type="Gene3D" id="1.25.10.10">
    <property type="entry name" value="Leucine-rich Repeat Variant"/>
    <property type="match status" value="1"/>
</dbReference>
<dbReference type="AlphaFoldDB" id="A0A8J5Z018"/>
<protein>
    <submittedName>
        <fullName evidence="5">Uncharacterized protein</fullName>
    </submittedName>
</protein>
<sequence>MAASESTPTREEEEGEQLEEDRFVSSHHPSAPPDELFDISTTVDPSYVISLIRKLLPAEPKNVDNTEIRGSNCNNEVVNSSNDSCKSMGIVDDPTKSDFRGEGDEDSHKEENARLSAGEEVWEECGCVLWDLAANQTHAELMVQNFVLEVLLANLMVTQSVRVTEICLGIMGNLACHEVPLKHIVSSNGLIAVIVDQLFLDDTQCLCEAFRLLSSGLQGGECIKWAEALQFEHILSRILWVMENTLNPQLIEKSVGLLLSMLESQKEVEHILLSPLMKLGLASVLSACGFVMLYKLSMNVNIGSGISWYPVLDVILRALEALCVIDVCSQEICSNKEIFQLVCDLIKFPDKVEVSTSCVTAGLLIANILSDVPDLASSISQDDSEARCALWNVIARFLVRVREDEMNASNLRQYVFILLSKSDVIEDDLFDHHFDEKKENESLATSGRKSDARTLALRRITSILNKWNALKDSCEKDMMEDYATNEKISRLLDICHGHTIFHNQLVMPGHKPDLAHCYCCLLFPLVLQARIRHVTKHAFDNFMLQIWYF</sequence>
<dbReference type="OrthoDB" id="2156856at2759"/>
<comment type="similarity">
    <text evidence="3">Belongs to the SAAL1 family.</text>
</comment>
<dbReference type="PANTHER" id="PTHR23424">
    <property type="entry name" value="SERUM AMYLOID A"/>
    <property type="match status" value="1"/>
</dbReference>
<keyword evidence="2" id="KW-0539">Nucleus</keyword>
<evidence type="ECO:0000313" key="5">
    <source>
        <dbReference type="EMBL" id="KAG8488581.1"/>
    </source>
</evidence>
<dbReference type="InterPro" id="IPR016024">
    <property type="entry name" value="ARM-type_fold"/>
</dbReference>
<feature type="compositionally biased region" description="Basic and acidic residues" evidence="4">
    <location>
        <begin position="93"/>
        <end position="111"/>
    </location>
</feature>
<comment type="caution">
    <text evidence="5">The sequence shown here is derived from an EMBL/GenBank/DDBJ whole genome shotgun (WGS) entry which is preliminary data.</text>
</comment>
<evidence type="ECO:0000256" key="4">
    <source>
        <dbReference type="SAM" id="MobiDB-lite"/>
    </source>
</evidence>
<comment type="subcellular location">
    <subcellularLocation>
        <location evidence="1">Nucleus</location>
    </subcellularLocation>
</comment>
<feature type="region of interest" description="Disordered" evidence="4">
    <location>
        <begin position="1"/>
        <end position="39"/>
    </location>
</feature>
<dbReference type="EMBL" id="JAHUZN010000007">
    <property type="protein sequence ID" value="KAG8488581.1"/>
    <property type="molecule type" value="Genomic_DNA"/>
</dbReference>
<evidence type="ECO:0000313" key="6">
    <source>
        <dbReference type="Proteomes" id="UP000701853"/>
    </source>
</evidence>
<dbReference type="InterPro" id="IPR011989">
    <property type="entry name" value="ARM-like"/>
</dbReference>
<keyword evidence="6" id="KW-1185">Reference proteome</keyword>